<proteinExistence type="predicted"/>
<dbReference type="AlphaFoldDB" id="A0A6A5S3E5"/>
<evidence type="ECO:0000313" key="4">
    <source>
        <dbReference type="Proteomes" id="UP000800038"/>
    </source>
</evidence>
<feature type="compositionally biased region" description="Acidic residues" evidence="1">
    <location>
        <begin position="108"/>
        <end position="122"/>
    </location>
</feature>
<evidence type="ECO:0000313" key="3">
    <source>
        <dbReference type="EMBL" id="KAF1935185.1"/>
    </source>
</evidence>
<protein>
    <recommendedName>
        <fullName evidence="2">F-box domain-containing protein</fullName>
    </recommendedName>
</protein>
<dbReference type="EMBL" id="ML976302">
    <property type="protein sequence ID" value="KAF1935185.1"/>
    <property type="molecule type" value="Genomic_DNA"/>
</dbReference>
<gene>
    <name evidence="3" type="ORF">EJ02DRAFT_471383</name>
</gene>
<organism evidence="3 4">
    <name type="scientific">Clathrospora elynae</name>
    <dbReference type="NCBI Taxonomy" id="706981"/>
    <lineage>
        <taxon>Eukaryota</taxon>
        <taxon>Fungi</taxon>
        <taxon>Dikarya</taxon>
        <taxon>Ascomycota</taxon>
        <taxon>Pezizomycotina</taxon>
        <taxon>Dothideomycetes</taxon>
        <taxon>Pleosporomycetidae</taxon>
        <taxon>Pleosporales</taxon>
        <taxon>Diademaceae</taxon>
        <taxon>Clathrospora</taxon>
    </lineage>
</organism>
<feature type="region of interest" description="Disordered" evidence="1">
    <location>
        <begin position="99"/>
        <end position="123"/>
    </location>
</feature>
<dbReference type="Proteomes" id="UP000800038">
    <property type="component" value="Unassembled WGS sequence"/>
</dbReference>
<dbReference type="OrthoDB" id="3665401at2759"/>
<feature type="domain" description="F-box" evidence="2">
    <location>
        <begin position="14"/>
        <end position="59"/>
    </location>
</feature>
<sequence>MAAFETLMCPSLGGRSLSDLPNELISMIAELLEKADLLKLQELKNQAISKAIDHVYARTVFSHQRCKTTDASIARLNTVTRSRFAKHVRTIEFDIQFHCPRPERQEEKEPEEEGQREDEDEGSPCIDVRLRMGGLQDQLVGIFERTVNLKKLVVLAPTALTGTRAGHGSFHQVGGYVVFARASAHPDHPHVVDIQSFRLLYYTLTRSMRGVIPQLDELVIANFAQSQWQSSLTPQNPVVGTLNEWPAMHNLKVLDLQLELYTHRSDIAVRRIVASIGDNARLQVLKLRAGPWGASKFQTRSEGWAPLLQLLGTNPPFRLRTLEIDSLVTSATAPTLDRIINVHAASIRRLVLTRFHLYRPNSFRAFFAALAETNIEHFELWKFWLHGRSWVVNSTLTHSILSDEDFFDANDEESSDWVNISWVRHGSEGGITYDNAGDLRGEGWMKDRLMEAVTMVDSGALPDF</sequence>
<reference evidence="3" key="1">
    <citation type="journal article" date="2020" name="Stud. Mycol.">
        <title>101 Dothideomycetes genomes: a test case for predicting lifestyles and emergence of pathogens.</title>
        <authorList>
            <person name="Haridas S."/>
            <person name="Albert R."/>
            <person name="Binder M."/>
            <person name="Bloem J."/>
            <person name="Labutti K."/>
            <person name="Salamov A."/>
            <person name="Andreopoulos B."/>
            <person name="Baker S."/>
            <person name="Barry K."/>
            <person name="Bills G."/>
            <person name="Bluhm B."/>
            <person name="Cannon C."/>
            <person name="Castanera R."/>
            <person name="Culley D."/>
            <person name="Daum C."/>
            <person name="Ezra D."/>
            <person name="Gonzalez J."/>
            <person name="Henrissat B."/>
            <person name="Kuo A."/>
            <person name="Liang C."/>
            <person name="Lipzen A."/>
            <person name="Lutzoni F."/>
            <person name="Magnuson J."/>
            <person name="Mondo S."/>
            <person name="Nolan M."/>
            <person name="Ohm R."/>
            <person name="Pangilinan J."/>
            <person name="Park H.-J."/>
            <person name="Ramirez L."/>
            <person name="Alfaro M."/>
            <person name="Sun H."/>
            <person name="Tritt A."/>
            <person name="Yoshinaga Y."/>
            <person name="Zwiers L.-H."/>
            <person name="Turgeon B."/>
            <person name="Goodwin S."/>
            <person name="Spatafora J."/>
            <person name="Crous P."/>
            <person name="Grigoriev I."/>
        </authorList>
    </citation>
    <scope>NUCLEOTIDE SEQUENCE</scope>
    <source>
        <strain evidence="3">CBS 161.51</strain>
    </source>
</reference>
<evidence type="ECO:0000259" key="2">
    <source>
        <dbReference type="PROSITE" id="PS50181"/>
    </source>
</evidence>
<name>A0A6A5S3E5_9PLEO</name>
<evidence type="ECO:0000256" key="1">
    <source>
        <dbReference type="SAM" id="MobiDB-lite"/>
    </source>
</evidence>
<dbReference type="InterPro" id="IPR001810">
    <property type="entry name" value="F-box_dom"/>
</dbReference>
<keyword evidence="4" id="KW-1185">Reference proteome</keyword>
<accession>A0A6A5S3E5</accession>
<dbReference type="PROSITE" id="PS50181">
    <property type="entry name" value="FBOX"/>
    <property type="match status" value="1"/>
</dbReference>